<feature type="compositionally biased region" description="Polar residues" evidence="2">
    <location>
        <begin position="170"/>
        <end position="180"/>
    </location>
</feature>
<feature type="compositionally biased region" description="Basic and acidic residues" evidence="2">
    <location>
        <begin position="137"/>
        <end position="151"/>
    </location>
</feature>
<dbReference type="SMART" id="SM00184">
    <property type="entry name" value="RING"/>
    <property type="match status" value="1"/>
</dbReference>
<keyword evidence="1" id="KW-0862">Zinc</keyword>
<dbReference type="PANTHER" id="PTHR22765:SF434">
    <property type="entry name" value="GB|AAD18119.1-RELATED"/>
    <property type="match status" value="1"/>
</dbReference>
<name>M1KAK4_ENCCN</name>
<dbReference type="PANTHER" id="PTHR22765">
    <property type="entry name" value="RING FINGER AND PROTEASE ASSOCIATED DOMAIN-CONTAINING"/>
    <property type="match status" value="1"/>
</dbReference>
<dbReference type="CDD" id="cd16473">
    <property type="entry name" value="RING-H2_RNF103"/>
    <property type="match status" value="1"/>
</dbReference>
<feature type="compositionally biased region" description="Basic and acidic residues" evidence="2">
    <location>
        <begin position="104"/>
        <end position="125"/>
    </location>
</feature>
<feature type="domain" description="RING-type" evidence="3">
    <location>
        <begin position="269"/>
        <end position="311"/>
    </location>
</feature>
<dbReference type="EMBL" id="KC513617">
    <property type="protein sequence ID" value="AGE96367.1"/>
    <property type="molecule type" value="Genomic_DNA"/>
</dbReference>
<dbReference type="VEuPathDB" id="MicrosporidiaDB:AEWQ_070280"/>
<dbReference type="InterPro" id="IPR051826">
    <property type="entry name" value="E3_ubiquitin-ligase_domain"/>
</dbReference>
<gene>
    <name evidence="4" type="ORF">ECU07_0330</name>
</gene>
<proteinExistence type="predicted"/>
<feature type="region of interest" description="Disordered" evidence="2">
    <location>
        <begin position="62"/>
        <end position="194"/>
    </location>
</feature>
<accession>M1KAK4</accession>
<evidence type="ECO:0000313" key="4">
    <source>
        <dbReference type="EMBL" id="AGE96367.1"/>
    </source>
</evidence>
<dbReference type="InterPro" id="IPR013083">
    <property type="entry name" value="Znf_RING/FYVE/PHD"/>
</dbReference>
<evidence type="ECO:0000256" key="1">
    <source>
        <dbReference type="PROSITE-ProRule" id="PRU00175"/>
    </source>
</evidence>
<dbReference type="InterPro" id="IPR001841">
    <property type="entry name" value="Znf_RING"/>
</dbReference>
<sequence>MGPRKAQPRMARRNGNNNFLNIMRSMLSFLDTRIESSDIDASNTPGGVFMNRLRSRLVDLISGRIGDGDDGREDDETRAPPPGRDLRGRGRKVRGSARQEVPSVEERNLVDRCNRMMNETEERPTRERRRTRAVSRGSERNGETERPRSEGVEDPVTLTTSIVVTGDGLGNTQAPSQSAEAQDETGPRSSRTVGSRGFRVVFPRIPSQELRFLFLTPQSEGSRGNIIYEIQINFDVFEASSEAPTTATKESLKKSSIVRAVEADKGCECAICMSNFIKNQRLRVLPCDHRFHVGCVDKWLLGHSNKCPVCRTAI</sequence>
<protein>
    <submittedName>
        <fullName evidence="4">Zinc finger domain containing protein</fullName>
    </submittedName>
</protein>
<dbReference type="GO" id="GO:0006511">
    <property type="term" value="P:ubiquitin-dependent protein catabolic process"/>
    <property type="evidence" value="ECO:0007669"/>
    <property type="project" value="TreeGrafter"/>
</dbReference>
<dbReference type="Pfam" id="PF13639">
    <property type="entry name" value="zf-RING_2"/>
    <property type="match status" value="1"/>
</dbReference>
<evidence type="ECO:0000259" key="3">
    <source>
        <dbReference type="PROSITE" id="PS50089"/>
    </source>
</evidence>
<reference evidence="4" key="1">
    <citation type="journal article" date="2013" name="Eukaryot. Cell">
        <title>Extremely Reduced Levels of Heterozygosity in the Vertebrate Pathogen Encephalitozoon cuniculi.</title>
        <authorList>
            <person name="Selman M."/>
            <person name="Sak B."/>
            <person name="Kvac M."/>
            <person name="Farinelli L."/>
            <person name="Weiss L.M."/>
            <person name="Corradi N."/>
        </authorList>
    </citation>
    <scope>NUCLEOTIDE SEQUENCE</scope>
</reference>
<keyword evidence="1" id="KW-0863">Zinc-finger</keyword>
<dbReference type="Gene3D" id="3.30.40.10">
    <property type="entry name" value="Zinc/RING finger domain, C3HC4 (zinc finger)"/>
    <property type="match status" value="1"/>
</dbReference>
<dbReference type="SUPFAM" id="SSF57850">
    <property type="entry name" value="RING/U-box"/>
    <property type="match status" value="1"/>
</dbReference>
<dbReference type="VEuPathDB" id="MicrosporidiaDB:AEWR_070270"/>
<keyword evidence="1" id="KW-0479">Metal-binding</keyword>
<dbReference type="VEuPathDB" id="MicrosporidiaDB:M970_070270"/>
<dbReference type="VEuPathDB" id="MicrosporidiaDB:ECU07_0330"/>
<evidence type="ECO:0000256" key="2">
    <source>
        <dbReference type="SAM" id="MobiDB-lite"/>
    </source>
</evidence>
<dbReference type="VEuPathDB" id="MicrosporidiaDB:AEWD_070280"/>
<dbReference type="GO" id="GO:0008270">
    <property type="term" value="F:zinc ion binding"/>
    <property type="evidence" value="ECO:0007669"/>
    <property type="project" value="UniProtKB-KW"/>
</dbReference>
<organism evidence="4">
    <name type="scientific">Encephalitozoon cuniculi</name>
    <name type="common">Microsporidian parasite</name>
    <dbReference type="NCBI Taxonomy" id="6035"/>
    <lineage>
        <taxon>Eukaryota</taxon>
        <taxon>Fungi</taxon>
        <taxon>Fungi incertae sedis</taxon>
        <taxon>Microsporidia</taxon>
        <taxon>Unikaryonidae</taxon>
        <taxon>Encephalitozoon</taxon>
    </lineage>
</organism>
<dbReference type="PROSITE" id="PS50089">
    <property type="entry name" value="ZF_RING_2"/>
    <property type="match status" value="1"/>
</dbReference>
<dbReference type="AlphaFoldDB" id="M1KAK4"/>
<dbReference type="GO" id="GO:0061630">
    <property type="term" value="F:ubiquitin protein ligase activity"/>
    <property type="evidence" value="ECO:0007669"/>
    <property type="project" value="TreeGrafter"/>
</dbReference>